<dbReference type="Gene3D" id="3.30.565.10">
    <property type="entry name" value="Histidine kinase-like ATPase, C-terminal domain"/>
    <property type="match status" value="1"/>
</dbReference>
<feature type="region of interest" description="Disordered" evidence="2">
    <location>
        <begin position="89"/>
        <end position="110"/>
    </location>
</feature>
<organism evidence="4 5">
    <name type="scientific">Streptomyces arboris</name>
    <dbReference type="NCBI Taxonomy" id="2600619"/>
    <lineage>
        <taxon>Bacteria</taxon>
        <taxon>Bacillati</taxon>
        <taxon>Actinomycetota</taxon>
        <taxon>Actinomycetes</taxon>
        <taxon>Kitasatosporales</taxon>
        <taxon>Streptomycetaceae</taxon>
        <taxon>Streptomyces</taxon>
    </lineage>
</organism>
<name>A0A5N5EF58_9ACTN</name>
<accession>A0A5N5EF58</accession>
<evidence type="ECO:0000313" key="5">
    <source>
        <dbReference type="Proteomes" id="UP000326907"/>
    </source>
</evidence>
<dbReference type="RefSeq" id="WP_151512667.1">
    <property type="nucleotide sequence ID" value="NZ_VYUA01000031.1"/>
</dbReference>
<protein>
    <submittedName>
        <fullName evidence="4">ATP-binding protein</fullName>
    </submittedName>
</protein>
<keyword evidence="1" id="KW-0723">Serine/threonine-protein kinase</keyword>
<dbReference type="AlphaFoldDB" id="A0A5N5EF58"/>
<evidence type="ECO:0000256" key="1">
    <source>
        <dbReference type="ARBA" id="ARBA00022527"/>
    </source>
</evidence>
<dbReference type="CDD" id="cd16936">
    <property type="entry name" value="HATPase_RsbW-like"/>
    <property type="match status" value="1"/>
</dbReference>
<evidence type="ECO:0000256" key="2">
    <source>
        <dbReference type="SAM" id="MobiDB-lite"/>
    </source>
</evidence>
<dbReference type="InterPro" id="IPR003594">
    <property type="entry name" value="HATPase_dom"/>
</dbReference>
<dbReference type="SUPFAM" id="SSF55874">
    <property type="entry name" value="ATPase domain of HSP90 chaperone/DNA topoisomerase II/histidine kinase"/>
    <property type="match status" value="1"/>
</dbReference>
<gene>
    <name evidence="4" type="ORF">F5983_27345</name>
</gene>
<dbReference type="PANTHER" id="PTHR35526">
    <property type="entry name" value="ANTI-SIGMA-F FACTOR RSBW-RELATED"/>
    <property type="match status" value="1"/>
</dbReference>
<keyword evidence="1" id="KW-0418">Kinase</keyword>
<keyword evidence="5" id="KW-1185">Reference proteome</keyword>
<dbReference type="PANTHER" id="PTHR35526:SF3">
    <property type="entry name" value="ANTI-SIGMA-F FACTOR RSBW"/>
    <property type="match status" value="1"/>
</dbReference>
<dbReference type="InterPro" id="IPR036890">
    <property type="entry name" value="HATPase_C_sf"/>
</dbReference>
<dbReference type="GO" id="GO:0004674">
    <property type="term" value="F:protein serine/threonine kinase activity"/>
    <property type="evidence" value="ECO:0007669"/>
    <property type="project" value="UniProtKB-KW"/>
</dbReference>
<proteinExistence type="predicted"/>
<keyword evidence="1" id="KW-0808">Transferase</keyword>
<dbReference type="Pfam" id="PF13581">
    <property type="entry name" value="HATPase_c_2"/>
    <property type="match status" value="1"/>
</dbReference>
<reference evidence="4 5" key="1">
    <citation type="submission" date="2019-09" db="EMBL/GenBank/DDBJ databases">
        <authorList>
            <person name="Liu P."/>
        </authorList>
    </citation>
    <scope>NUCLEOTIDE SEQUENCE [LARGE SCALE GENOMIC DNA]</scope>
    <source>
        <strain evidence="4 5">TRM68085</strain>
    </source>
</reference>
<dbReference type="GO" id="GO:0005524">
    <property type="term" value="F:ATP binding"/>
    <property type="evidence" value="ECO:0007669"/>
    <property type="project" value="UniProtKB-KW"/>
</dbReference>
<sequence>MPPPCLMSGAGQQRSSRAARPCVCWWCVRVSSCTRRSSRRSETAELLVSELVTNAVLHATGSPSCRVTCTRSSTTFTVTVVDQGPGLPVVRRGDLDATSGRRAPRSGGAP</sequence>
<feature type="domain" description="Histidine kinase/HSP90-like ATPase" evidence="3">
    <location>
        <begin position="28"/>
        <end position="97"/>
    </location>
</feature>
<evidence type="ECO:0000259" key="3">
    <source>
        <dbReference type="Pfam" id="PF13581"/>
    </source>
</evidence>
<dbReference type="Proteomes" id="UP000326907">
    <property type="component" value="Unassembled WGS sequence"/>
</dbReference>
<comment type="caution">
    <text evidence="4">The sequence shown here is derived from an EMBL/GenBank/DDBJ whole genome shotgun (WGS) entry which is preliminary data.</text>
</comment>
<dbReference type="EMBL" id="VYUA01000031">
    <property type="protein sequence ID" value="KAB2589436.1"/>
    <property type="molecule type" value="Genomic_DNA"/>
</dbReference>
<evidence type="ECO:0000313" key="4">
    <source>
        <dbReference type="EMBL" id="KAB2589436.1"/>
    </source>
</evidence>
<keyword evidence="4" id="KW-0067">ATP-binding</keyword>
<keyword evidence="4" id="KW-0547">Nucleotide-binding</keyword>
<dbReference type="InterPro" id="IPR050267">
    <property type="entry name" value="Anti-sigma-factor_SerPK"/>
</dbReference>